<evidence type="ECO:0000256" key="1">
    <source>
        <dbReference type="ARBA" id="ARBA00007665"/>
    </source>
</evidence>
<sequence length="203" mass="22736">MSQYLTIAAPSTGIYKEKGSKFLAYAYPVITEAEIKEIMAGLRKEYYDARHYCYAYRLGPSGNLYRANDDGEPNHSAGDPILGQLKSANLTDILLVVIRYFGGFKLGVSGLIQAYKTAAQEALAAATIVQKAEQAQLTLHFTYEQLNEVMRLTKEPGLVIRQQEFHQTCLLVIQFPKIQEPIIRARLSKIKEVRLTDSLPVPP</sequence>
<dbReference type="PANTHER" id="PTHR16301:SF20">
    <property type="entry name" value="IMPACT FAMILY MEMBER YIGZ"/>
    <property type="match status" value="1"/>
</dbReference>
<dbReference type="InterPro" id="IPR023582">
    <property type="entry name" value="Impact"/>
</dbReference>
<name>A0A2T2YCZ2_9BACT</name>
<dbReference type="InterPro" id="IPR036956">
    <property type="entry name" value="Impact_N_sf"/>
</dbReference>
<evidence type="ECO:0000313" key="4">
    <source>
        <dbReference type="Proteomes" id="UP000240357"/>
    </source>
</evidence>
<organism evidence="3 4">
    <name type="scientific">Adhaeribacter arboris</name>
    <dbReference type="NCBI Taxonomy" id="2072846"/>
    <lineage>
        <taxon>Bacteria</taxon>
        <taxon>Pseudomonadati</taxon>
        <taxon>Bacteroidota</taxon>
        <taxon>Cytophagia</taxon>
        <taxon>Cytophagales</taxon>
        <taxon>Hymenobacteraceae</taxon>
        <taxon>Adhaeribacter</taxon>
    </lineage>
</organism>
<comment type="caution">
    <text evidence="3">The sequence shown here is derived from an EMBL/GenBank/DDBJ whole genome shotgun (WGS) entry which is preliminary data.</text>
</comment>
<dbReference type="AlphaFoldDB" id="A0A2T2YCZ2"/>
<proteinExistence type="inferred from homology"/>
<dbReference type="InterPro" id="IPR001498">
    <property type="entry name" value="Impact_N"/>
</dbReference>
<dbReference type="GO" id="GO:0006446">
    <property type="term" value="P:regulation of translational initiation"/>
    <property type="evidence" value="ECO:0007669"/>
    <property type="project" value="TreeGrafter"/>
</dbReference>
<dbReference type="InterPro" id="IPR020568">
    <property type="entry name" value="Ribosomal_Su5_D2-typ_SF"/>
</dbReference>
<dbReference type="PROSITE" id="PS00910">
    <property type="entry name" value="UPF0029"/>
    <property type="match status" value="1"/>
</dbReference>
<dbReference type="OrthoDB" id="9813771at2"/>
<protein>
    <submittedName>
        <fullName evidence="3">YigZ family protein</fullName>
    </submittedName>
</protein>
<dbReference type="GO" id="GO:0005737">
    <property type="term" value="C:cytoplasm"/>
    <property type="evidence" value="ECO:0007669"/>
    <property type="project" value="TreeGrafter"/>
</dbReference>
<feature type="domain" description="Impact N-terminal" evidence="2">
    <location>
        <begin position="18"/>
        <end position="123"/>
    </location>
</feature>
<comment type="similarity">
    <text evidence="1">Belongs to the IMPACT family.</text>
</comment>
<evidence type="ECO:0000259" key="2">
    <source>
        <dbReference type="Pfam" id="PF01205"/>
    </source>
</evidence>
<dbReference type="Gene3D" id="3.30.230.30">
    <property type="entry name" value="Impact, N-terminal domain"/>
    <property type="match status" value="1"/>
</dbReference>
<keyword evidence="4" id="KW-1185">Reference proteome</keyword>
<dbReference type="InterPro" id="IPR020569">
    <property type="entry name" value="UPF0029_Impact_CS"/>
</dbReference>
<dbReference type="Proteomes" id="UP000240357">
    <property type="component" value="Unassembled WGS sequence"/>
</dbReference>
<accession>A0A2T2YCZ2</accession>
<gene>
    <name evidence="3" type="ORF">AHMF7605_07475</name>
</gene>
<evidence type="ECO:0000313" key="3">
    <source>
        <dbReference type="EMBL" id="PSR53377.1"/>
    </source>
</evidence>
<dbReference type="SUPFAM" id="SSF54211">
    <property type="entry name" value="Ribosomal protein S5 domain 2-like"/>
    <property type="match status" value="1"/>
</dbReference>
<dbReference type="EMBL" id="PYFT01000001">
    <property type="protein sequence ID" value="PSR53377.1"/>
    <property type="molecule type" value="Genomic_DNA"/>
</dbReference>
<dbReference type="Pfam" id="PF01205">
    <property type="entry name" value="Impact_N"/>
    <property type="match status" value="1"/>
</dbReference>
<dbReference type="PANTHER" id="PTHR16301">
    <property type="entry name" value="IMPACT-RELATED"/>
    <property type="match status" value="1"/>
</dbReference>
<reference evidence="3 4" key="1">
    <citation type="submission" date="2018-03" db="EMBL/GenBank/DDBJ databases">
        <title>Adhaeribacter sp. HMF7605 Genome sequencing and assembly.</title>
        <authorList>
            <person name="Kang H."/>
            <person name="Kang J."/>
            <person name="Cha I."/>
            <person name="Kim H."/>
            <person name="Joh K."/>
        </authorList>
    </citation>
    <scope>NUCLEOTIDE SEQUENCE [LARGE SCALE GENOMIC DNA]</scope>
    <source>
        <strain evidence="3 4">HMF7605</strain>
    </source>
</reference>
<dbReference type="RefSeq" id="WP_106927943.1">
    <property type="nucleotide sequence ID" value="NZ_PYFT01000001.1"/>
</dbReference>